<dbReference type="Proteomes" id="UP000634476">
    <property type="component" value="Unassembled WGS sequence"/>
</dbReference>
<gene>
    <name evidence="2" type="ORF">Pta02_56970</name>
</gene>
<feature type="region of interest" description="Disordered" evidence="1">
    <location>
        <begin position="66"/>
        <end position="94"/>
    </location>
</feature>
<protein>
    <submittedName>
        <fullName evidence="2">Uncharacterized protein</fullName>
    </submittedName>
</protein>
<keyword evidence="3" id="KW-1185">Reference proteome</keyword>
<sequence length="94" mass="10286">MEDIPARATSDTARLTAATTIRLDRIFVRTPRSANQAGPARRPPDGEGPVGVRRRSIVDDMKMISWDTAPREADPPAGVEPRLRTWGPIRGIGL</sequence>
<organism evidence="2 3">
    <name type="scientific">Planobispora takensis</name>
    <dbReference type="NCBI Taxonomy" id="1367882"/>
    <lineage>
        <taxon>Bacteria</taxon>
        <taxon>Bacillati</taxon>
        <taxon>Actinomycetota</taxon>
        <taxon>Actinomycetes</taxon>
        <taxon>Streptosporangiales</taxon>
        <taxon>Streptosporangiaceae</taxon>
        <taxon>Planobispora</taxon>
    </lineage>
</organism>
<dbReference type="AlphaFoldDB" id="A0A8J3SZT4"/>
<name>A0A8J3SZT4_9ACTN</name>
<comment type="caution">
    <text evidence="2">The sequence shown here is derived from an EMBL/GenBank/DDBJ whole genome shotgun (WGS) entry which is preliminary data.</text>
</comment>
<evidence type="ECO:0000313" key="3">
    <source>
        <dbReference type="Proteomes" id="UP000634476"/>
    </source>
</evidence>
<evidence type="ECO:0000256" key="1">
    <source>
        <dbReference type="SAM" id="MobiDB-lite"/>
    </source>
</evidence>
<proteinExistence type="predicted"/>
<dbReference type="EMBL" id="BOOK01000040">
    <property type="protein sequence ID" value="GII03689.1"/>
    <property type="molecule type" value="Genomic_DNA"/>
</dbReference>
<evidence type="ECO:0000313" key="2">
    <source>
        <dbReference type="EMBL" id="GII03689.1"/>
    </source>
</evidence>
<feature type="region of interest" description="Disordered" evidence="1">
    <location>
        <begin position="28"/>
        <end position="52"/>
    </location>
</feature>
<reference evidence="2" key="1">
    <citation type="submission" date="2021-01" db="EMBL/GenBank/DDBJ databases">
        <title>Whole genome shotgun sequence of Planobispora takensis NBRC 109077.</title>
        <authorList>
            <person name="Komaki H."/>
            <person name="Tamura T."/>
        </authorList>
    </citation>
    <scope>NUCLEOTIDE SEQUENCE</scope>
    <source>
        <strain evidence="2">NBRC 109077</strain>
    </source>
</reference>
<accession>A0A8J3SZT4</accession>